<feature type="compositionally biased region" description="Pro residues" evidence="1">
    <location>
        <begin position="427"/>
        <end position="445"/>
    </location>
</feature>
<feature type="compositionally biased region" description="Basic residues" evidence="1">
    <location>
        <begin position="749"/>
        <end position="759"/>
    </location>
</feature>
<feature type="region of interest" description="Disordered" evidence="1">
    <location>
        <begin position="1"/>
        <end position="114"/>
    </location>
</feature>
<gene>
    <name evidence="2" type="ORF">Vbra_22578</name>
</gene>
<feature type="compositionally biased region" description="Basic and acidic residues" evidence="1">
    <location>
        <begin position="393"/>
        <end position="407"/>
    </location>
</feature>
<feature type="compositionally biased region" description="Basic and acidic residues" evidence="1">
    <location>
        <begin position="102"/>
        <end position="114"/>
    </location>
</feature>
<feature type="compositionally biased region" description="Basic residues" evidence="1">
    <location>
        <begin position="557"/>
        <end position="588"/>
    </location>
</feature>
<feature type="compositionally biased region" description="Pro residues" evidence="1">
    <location>
        <begin position="20"/>
        <end position="34"/>
    </location>
</feature>
<dbReference type="VEuPathDB" id="CryptoDB:Vbra_22578"/>
<name>A0A0G4FC14_VITBC</name>
<protein>
    <submittedName>
        <fullName evidence="2">Uncharacterized protein</fullName>
    </submittedName>
</protein>
<feature type="compositionally biased region" description="Basic and acidic residues" evidence="1">
    <location>
        <begin position="684"/>
        <end position="696"/>
    </location>
</feature>
<dbReference type="GO" id="GO:0017056">
    <property type="term" value="F:structural constituent of nuclear pore"/>
    <property type="evidence" value="ECO:0007669"/>
    <property type="project" value="TreeGrafter"/>
</dbReference>
<evidence type="ECO:0000313" key="2">
    <source>
        <dbReference type="EMBL" id="CEM10137.1"/>
    </source>
</evidence>
<proteinExistence type="predicted"/>
<dbReference type="AlphaFoldDB" id="A0A0G4FC14"/>
<dbReference type="OMA" id="CKEAHAG"/>
<evidence type="ECO:0000256" key="1">
    <source>
        <dbReference type="SAM" id="MobiDB-lite"/>
    </source>
</evidence>
<dbReference type="PANTHER" id="PTHR18898:SF2">
    <property type="entry name" value="NUCLEOPROTEIN TPR"/>
    <property type="match status" value="1"/>
</dbReference>
<feature type="region of interest" description="Disordered" evidence="1">
    <location>
        <begin position="528"/>
        <end position="771"/>
    </location>
</feature>
<feature type="compositionally biased region" description="Acidic residues" evidence="1">
    <location>
        <begin position="541"/>
        <end position="553"/>
    </location>
</feature>
<sequence length="771" mass="82646">MDAGAAAADVTEQPEEATPPVTPPQASPAAPPPAAAADSTEEEEPHTPPPRNTSKLSANSLDAAGGADEEPCTPPPPPQRMPSSPGQYGENPPDLGPSPVPEESRDDPTQPTELEHWHTLDIERLFVRKNKVREPLYRCPLCDVRTFEPAVYDELIAHYRDVHWRERVRIGEFTCFPCLKPDCNLPPLEDADSENAPIIRRSGRINKNPQFAGPPPARHWHCPLQAEGCDAQSYDVADLLQHCKEAHAGTRADPAMTGGQAAQRPGDDYEVFANAEDVARELPSNPPSEECAWRRFEPDTPAPPPRRGRTRSRTRLLSPPPPYAPSPATDPSDSDQEVPSPDLPSPSPPQASASASASLPPSQPQQQQEDQQQEEDGEPPQPPPDEEGEDGGLDGRDSDARADRHQDTSASDAVMEVSSPEVQQAVPEPPAPPPPPADPAPPPPAEAEASVAAAAAADDDEAPAAAAIDGEASMMGDGCGGGDRGVEGGRRGILKRVGDAPRVIQGGLKRKVGFDKQVRVRHFDMQLARLEKLGTRSGPIDLDDESDSEEDDETWRPRAKAKSKAKAKAAKSKPKAKGTPKGKPRPRTPARSARGRPPPFDDAAHESQDESDEDEDAPLARPKRTPRAKAQRDRAAAAKAKKRGAKGRAASASSACGDDDILPPPVDPQPIDVDQDFTSPPPPYEDRDGKEGDDGRAGSPRGVGVKRSRPRDTSTPTNGLCERMEALQCGSGDGAGDDGQAERDEKKREPRIKRRRVKKETKDDAAAMDEG</sequence>
<feature type="compositionally biased region" description="Low complexity" evidence="1">
    <location>
        <begin position="647"/>
        <end position="656"/>
    </location>
</feature>
<organism evidence="2 3">
    <name type="scientific">Vitrella brassicaformis (strain CCMP3155)</name>
    <dbReference type="NCBI Taxonomy" id="1169540"/>
    <lineage>
        <taxon>Eukaryota</taxon>
        <taxon>Sar</taxon>
        <taxon>Alveolata</taxon>
        <taxon>Colpodellida</taxon>
        <taxon>Vitrellaceae</taxon>
        <taxon>Vitrella</taxon>
    </lineage>
</organism>
<dbReference type="STRING" id="1169540.A0A0G4FC14"/>
<dbReference type="InParanoid" id="A0A0G4FC14"/>
<feature type="compositionally biased region" description="Acidic residues" evidence="1">
    <location>
        <begin position="371"/>
        <end position="392"/>
    </location>
</feature>
<accession>A0A0G4FC14</accession>
<dbReference type="EMBL" id="CDMY01000401">
    <property type="protein sequence ID" value="CEM10137.1"/>
    <property type="molecule type" value="Genomic_DNA"/>
</dbReference>
<feature type="compositionally biased region" description="Low complexity" evidence="1">
    <location>
        <begin position="446"/>
        <end position="456"/>
    </location>
</feature>
<evidence type="ECO:0000313" key="3">
    <source>
        <dbReference type="Proteomes" id="UP000041254"/>
    </source>
</evidence>
<dbReference type="GO" id="GO:0005643">
    <property type="term" value="C:nuclear pore"/>
    <property type="evidence" value="ECO:0007669"/>
    <property type="project" value="TreeGrafter"/>
</dbReference>
<dbReference type="GO" id="GO:0006406">
    <property type="term" value="P:mRNA export from nucleus"/>
    <property type="evidence" value="ECO:0007669"/>
    <property type="project" value="TreeGrafter"/>
</dbReference>
<dbReference type="PANTHER" id="PTHR18898">
    <property type="entry name" value="NUCLEOPROTEIN TPR-RELATED"/>
    <property type="match status" value="1"/>
</dbReference>
<dbReference type="Proteomes" id="UP000041254">
    <property type="component" value="Unassembled WGS sequence"/>
</dbReference>
<reference evidence="2 3" key="1">
    <citation type="submission" date="2014-11" db="EMBL/GenBank/DDBJ databases">
        <authorList>
            <person name="Zhu J."/>
            <person name="Qi W."/>
            <person name="Song R."/>
        </authorList>
    </citation>
    <scope>NUCLEOTIDE SEQUENCE [LARGE SCALE GENOMIC DNA]</scope>
</reference>
<feature type="region of interest" description="Disordered" evidence="1">
    <location>
        <begin position="279"/>
        <end position="500"/>
    </location>
</feature>
<keyword evidence="3" id="KW-1185">Reference proteome</keyword>
<feature type="compositionally biased region" description="Low complexity" evidence="1">
    <location>
        <begin position="350"/>
        <end position="370"/>
    </location>
</feature>